<keyword evidence="3" id="KW-1185">Reference proteome</keyword>
<feature type="region of interest" description="Disordered" evidence="1">
    <location>
        <begin position="79"/>
        <end position="184"/>
    </location>
</feature>
<feature type="compositionally biased region" description="Low complexity" evidence="1">
    <location>
        <begin position="82"/>
        <end position="99"/>
    </location>
</feature>
<proteinExistence type="predicted"/>
<sequence length="184" mass="20924">MLKEIKEEQQVTPTLLKRQPNDSQQKPVRHCGICSYNSQHTDECPQLQEDNAVASTHNFYDAATNPPYNRQYCTQGGRDNQPAHWIPPQQQQAQPRAAAKNCQPINHQPSGSSPTFKPITVSTSSKPQGGINAVRIEKEEDEVEDEDDENHWLYELLKKMANSDDEEDEKSEDESEEDDEDEST</sequence>
<feature type="compositionally biased region" description="Acidic residues" evidence="1">
    <location>
        <begin position="163"/>
        <end position="184"/>
    </location>
</feature>
<dbReference type="EMBL" id="JASCZI010031307">
    <property type="protein sequence ID" value="MED6126468.1"/>
    <property type="molecule type" value="Genomic_DNA"/>
</dbReference>
<feature type="compositionally biased region" description="Polar residues" evidence="1">
    <location>
        <begin position="103"/>
        <end position="127"/>
    </location>
</feature>
<feature type="region of interest" description="Disordered" evidence="1">
    <location>
        <begin position="1"/>
        <end position="28"/>
    </location>
</feature>
<feature type="compositionally biased region" description="Basic and acidic residues" evidence="1">
    <location>
        <begin position="150"/>
        <end position="162"/>
    </location>
</feature>
<protein>
    <submittedName>
        <fullName evidence="2">Uncharacterized protein</fullName>
    </submittedName>
</protein>
<evidence type="ECO:0000313" key="2">
    <source>
        <dbReference type="EMBL" id="MED6126468.1"/>
    </source>
</evidence>
<evidence type="ECO:0000313" key="3">
    <source>
        <dbReference type="Proteomes" id="UP001341840"/>
    </source>
</evidence>
<reference evidence="2 3" key="1">
    <citation type="journal article" date="2023" name="Plants (Basel)">
        <title>Bridging the Gap: Combining Genomics and Transcriptomics Approaches to Understand Stylosanthes scabra, an Orphan Legume from the Brazilian Caatinga.</title>
        <authorList>
            <person name="Ferreira-Neto J.R.C."/>
            <person name="da Silva M.D."/>
            <person name="Binneck E."/>
            <person name="de Melo N.F."/>
            <person name="da Silva R.H."/>
            <person name="de Melo A.L.T.M."/>
            <person name="Pandolfi V."/>
            <person name="Bustamante F.O."/>
            <person name="Brasileiro-Vidal A.C."/>
            <person name="Benko-Iseppon A.M."/>
        </authorList>
    </citation>
    <scope>NUCLEOTIDE SEQUENCE [LARGE SCALE GENOMIC DNA]</scope>
    <source>
        <tissue evidence="2">Leaves</tissue>
    </source>
</reference>
<feature type="compositionally biased region" description="Acidic residues" evidence="1">
    <location>
        <begin position="139"/>
        <end position="149"/>
    </location>
</feature>
<accession>A0ABU6RRT9</accession>
<comment type="caution">
    <text evidence="2">The sequence shown here is derived from an EMBL/GenBank/DDBJ whole genome shotgun (WGS) entry which is preliminary data.</text>
</comment>
<dbReference type="Proteomes" id="UP001341840">
    <property type="component" value="Unassembled WGS sequence"/>
</dbReference>
<name>A0ABU6RRT9_9FABA</name>
<evidence type="ECO:0000256" key="1">
    <source>
        <dbReference type="SAM" id="MobiDB-lite"/>
    </source>
</evidence>
<organism evidence="2 3">
    <name type="scientific">Stylosanthes scabra</name>
    <dbReference type="NCBI Taxonomy" id="79078"/>
    <lineage>
        <taxon>Eukaryota</taxon>
        <taxon>Viridiplantae</taxon>
        <taxon>Streptophyta</taxon>
        <taxon>Embryophyta</taxon>
        <taxon>Tracheophyta</taxon>
        <taxon>Spermatophyta</taxon>
        <taxon>Magnoliopsida</taxon>
        <taxon>eudicotyledons</taxon>
        <taxon>Gunneridae</taxon>
        <taxon>Pentapetalae</taxon>
        <taxon>rosids</taxon>
        <taxon>fabids</taxon>
        <taxon>Fabales</taxon>
        <taxon>Fabaceae</taxon>
        <taxon>Papilionoideae</taxon>
        <taxon>50 kb inversion clade</taxon>
        <taxon>dalbergioids sensu lato</taxon>
        <taxon>Dalbergieae</taxon>
        <taxon>Pterocarpus clade</taxon>
        <taxon>Stylosanthes</taxon>
    </lineage>
</organism>
<gene>
    <name evidence="2" type="ORF">PIB30_078798</name>
</gene>